<name>A0A8H7RSA6_9FUNG</name>
<comment type="caution">
    <text evidence="4">The sequence shown here is derived from an EMBL/GenBank/DDBJ whole genome shotgun (WGS) entry which is preliminary data.</text>
</comment>
<organism evidence="4 5">
    <name type="scientific">Circinella minor</name>
    <dbReference type="NCBI Taxonomy" id="1195481"/>
    <lineage>
        <taxon>Eukaryota</taxon>
        <taxon>Fungi</taxon>
        <taxon>Fungi incertae sedis</taxon>
        <taxon>Mucoromycota</taxon>
        <taxon>Mucoromycotina</taxon>
        <taxon>Mucoromycetes</taxon>
        <taxon>Mucorales</taxon>
        <taxon>Lichtheimiaceae</taxon>
        <taxon>Circinella</taxon>
    </lineage>
</organism>
<keyword evidence="5" id="KW-1185">Reference proteome</keyword>
<feature type="compositionally biased region" description="Polar residues" evidence="1">
    <location>
        <begin position="13"/>
        <end position="23"/>
    </location>
</feature>
<proteinExistence type="predicted"/>
<dbReference type="PANTHER" id="PTHR37784">
    <property type="entry name" value="PROTEIN MSN1"/>
    <property type="match status" value="1"/>
</dbReference>
<protein>
    <recommendedName>
        <fullName evidence="6">Ndc10 domain-containing protein</fullName>
    </recommendedName>
</protein>
<dbReference type="AlphaFoldDB" id="A0A8H7RSA6"/>
<dbReference type="GO" id="GO:0060963">
    <property type="term" value="P:positive regulation of ribosomal protein gene transcription by RNA polymerase II"/>
    <property type="evidence" value="ECO:0007669"/>
    <property type="project" value="TreeGrafter"/>
</dbReference>
<feature type="compositionally biased region" description="Pro residues" evidence="1">
    <location>
        <begin position="704"/>
        <end position="723"/>
    </location>
</feature>
<evidence type="ECO:0000259" key="2">
    <source>
        <dbReference type="Pfam" id="PF12550"/>
    </source>
</evidence>
<feature type="region of interest" description="Disordered" evidence="1">
    <location>
        <begin position="178"/>
        <end position="203"/>
    </location>
</feature>
<feature type="domain" description="Ndc10" evidence="3">
    <location>
        <begin position="257"/>
        <end position="552"/>
    </location>
</feature>
<feature type="compositionally biased region" description="Basic and acidic residues" evidence="1">
    <location>
        <begin position="127"/>
        <end position="143"/>
    </location>
</feature>
<dbReference type="InterPro" id="IPR052146">
    <property type="entry name" value="HOT1"/>
</dbReference>
<dbReference type="SUPFAM" id="SSF56349">
    <property type="entry name" value="DNA breaking-rejoining enzymes"/>
    <property type="match status" value="1"/>
</dbReference>
<dbReference type="PANTHER" id="PTHR37784:SF2">
    <property type="entry name" value="HIGH-OSMOLARITY-INDUCED TRANSCRIPTION PROTEIN 1"/>
    <property type="match status" value="1"/>
</dbReference>
<evidence type="ECO:0000256" key="1">
    <source>
        <dbReference type="SAM" id="MobiDB-lite"/>
    </source>
</evidence>
<feature type="compositionally biased region" description="Low complexity" evidence="1">
    <location>
        <begin position="185"/>
        <end position="203"/>
    </location>
</feature>
<feature type="region of interest" description="Disordered" evidence="1">
    <location>
        <begin position="6"/>
        <end position="26"/>
    </location>
</feature>
<evidence type="ECO:0000259" key="3">
    <source>
        <dbReference type="Pfam" id="PF16787"/>
    </source>
</evidence>
<evidence type="ECO:0000313" key="4">
    <source>
        <dbReference type="EMBL" id="KAG2214888.1"/>
    </source>
</evidence>
<dbReference type="Pfam" id="PF12550">
    <property type="entry name" value="GCR1_C"/>
    <property type="match status" value="1"/>
</dbReference>
<reference evidence="4 5" key="1">
    <citation type="submission" date="2020-12" db="EMBL/GenBank/DDBJ databases">
        <title>Metabolic potential, ecology and presence of endohyphal bacteria is reflected in genomic diversity of Mucoromycotina.</title>
        <authorList>
            <person name="Muszewska A."/>
            <person name="Okrasinska A."/>
            <person name="Steczkiewicz K."/>
            <person name="Drgas O."/>
            <person name="Orlowska M."/>
            <person name="Perlinska-Lenart U."/>
            <person name="Aleksandrzak-Piekarczyk T."/>
            <person name="Szatraj K."/>
            <person name="Zielenkiewicz U."/>
            <person name="Pilsyk S."/>
            <person name="Malc E."/>
            <person name="Mieczkowski P."/>
            <person name="Kruszewska J.S."/>
            <person name="Biernat P."/>
            <person name="Pawlowska J."/>
        </authorList>
    </citation>
    <scope>NUCLEOTIDE SEQUENCE [LARGE SCALE GENOMIC DNA]</scope>
    <source>
        <strain evidence="4 5">CBS 142.35</strain>
    </source>
</reference>
<dbReference type="Proteomes" id="UP000646827">
    <property type="component" value="Unassembled WGS sequence"/>
</dbReference>
<dbReference type="InterPro" id="IPR011010">
    <property type="entry name" value="DNA_brk_join_enz"/>
</dbReference>
<evidence type="ECO:0008006" key="6">
    <source>
        <dbReference type="Google" id="ProtNLM"/>
    </source>
</evidence>
<dbReference type="InterPro" id="IPR038279">
    <property type="entry name" value="Ndc10_dom2_sf"/>
</dbReference>
<dbReference type="InterPro" id="IPR022210">
    <property type="entry name" value="TF_GCR1-like"/>
</dbReference>
<feature type="compositionally biased region" description="Polar residues" evidence="1">
    <location>
        <begin position="685"/>
        <end position="701"/>
    </location>
</feature>
<dbReference type="Gene3D" id="1.10.443.20">
    <property type="entry name" value="Centromere DNA-binding protein complex CBF3 subunit, domain 2"/>
    <property type="match status" value="1"/>
</dbReference>
<dbReference type="Pfam" id="PF16787">
    <property type="entry name" value="NDC10_II"/>
    <property type="match status" value="1"/>
</dbReference>
<dbReference type="EMBL" id="JAEPRB010000566">
    <property type="protein sequence ID" value="KAG2214888.1"/>
    <property type="molecule type" value="Genomic_DNA"/>
</dbReference>
<sequence length="827" mass="93619">MLLVMLDGGSGSGRRQINGTPAQNRERNRDIRLNELSLNNSAVADMENDEDAAYRDARDRAAFETFSAARQSRPQNTINQYLNRQQEFKRWCIKKNVNAIPDDGKLHFFLKAEVAFCPHRKRGKKRSAPEDSHEDDANQHSNEHWSNGVNNADHADDEVNDLPQIDAAYQVMDMMDEMDEERDGSSSNTPTNDSSSSSSINSTSIESAITRQFNEYAQLASGVPGKRVRYSTVEAYAAAIGAFTAADGYTTHAEMEKIVDQFWTNGTELGLRDGTSFLLQHYGLLRGESIRKMEFADLQSLHLEDEGPSQCHALVMVLKQGKTNKFGRVKVAGCMQNKNVAICPQMMLACYLFSRYEMSGEQFPSINKSADWFFYKLIKGTTEDPQKELSYRQHLKAITKAFEGACLHSKAKTHAMRGAAAQMAEIGGSSEGAIRRAGRWNTSSLTTVYLTNLPHELLRTLAGFPTERGYFYLSRANVQPSQELCKKNFKFVDYWRQKLDEGNVEQVSCAADMFLKLLDRLRVVFLQDSVLLKKRYPQHFLWNHPLFQSELYKDFERSVDAAVEITEEPEQLQLQRAVPLVAQHLSDINQQIASRFDAQAQAQQAQQAAQMQVLQSLLSVVTPLQVLVPHISSLATLAQQVAGYTSGQVPLTVTLNLGNVSQQQPTQEQTPQPTQPMQPSLQPSHQPQELPQPSLTTTSISLPFFPPPPPVQNPAPAPTPDQLPVPTYKMSRNTVTLNMLWREWYHGLAGGPSIEELERLYHVAWRRETKERRFYNRRHIIIESIKNYTARHRLTNEAAVTLLEEKQSRQRKTLHWIAENPSIFFNN</sequence>
<dbReference type="GO" id="GO:0000981">
    <property type="term" value="F:DNA-binding transcription factor activity, RNA polymerase II-specific"/>
    <property type="evidence" value="ECO:0007669"/>
    <property type="project" value="TreeGrafter"/>
</dbReference>
<feature type="region of interest" description="Disordered" evidence="1">
    <location>
        <begin position="661"/>
        <end position="724"/>
    </location>
</feature>
<dbReference type="OrthoDB" id="2204095at2759"/>
<dbReference type="GO" id="GO:0000978">
    <property type="term" value="F:RNA polymerase II cis-regulatory region sequence-specific DNA binding"/>
    <property type="evidence" value="ECO:0007669"/>
    <property type="project" value="TreeGrafter"/>
</dbReference>
<gene>
    <name evidence="4" type="ORF">INT45_006527</name>
</gene>
<dbReference type="InterPro" id="IPR031872">
    <property type="entry name" value="NDC10_II"/>
</dbReference>
<feature type="domain" description="Transcription activator GCR1-like" evidence="2">
    <location>
        <begin position="728"/>
        <end position="805"/>
    </location>
</feature>
<evidence type="ECO:0000313" key="5">
    <source>
        <dbReference type="Proteomes" id="UP000646827"/>
    </source>
</evidence>
<feature type="region of interest" description="Disordered" evidence="1">
    <location>
        <begin position="120"/>
        <end position="157"/>
    </location>
</feature>
<feature type="compositionally biased region" description="Low complexity" evidence="1">
    <location>
        <begin position="661"/>
        <end position="684"/>
    </location>
</feature>
<accession>A0A8H7RSA6</accession>